<name>A0A1H4U5N9_9BACT</name>
<feature type="signal peptide" evidence="3">
    <location>
        <begin position="1"/>
        <end position="27"/>
    </location>
</feature>
<evidence type="ECO:0000313" key="5">
    <source>
        <dbReference type="EMBL" id="SEC64027.1"/>
    </source>
</evidence>
<comment type="similarity">
    <text evidence="1">Belongs to the bacterial secretin family.</text>
</comment>
<evidence type="ECO:0000259" key="4">
    <source>
        <dbReference type="Pfam" id="PF00263"/>
    </source>
</evidence>
<dbReference type="RefSeq" id="WP_074655635.1">
    <property type="nucleotide sequence ID" value="NZ_FNSD01000001.1"/>
</dbReference>
<organism evidence="5 6">
    <name type="scientific">Terriglobus roseus</name>
    <dbReference type="NCBI Taxonomy" id="392734"/>
    <lineage>
        <taxon>Bacteria</taxon>
        <taxon>Pseudomonadati</taxon>
        <taxon>Acidobacteriota</taxon>
        <taxon>Terriglobia</taxon>
        <taxon>Terriglobales</taxon>
        <taxon>Acidobacteriaceae</taxon>
        <taxon>Terriglobus</taxon>
    </lineage>
</organism>
<dbReference type="AlphaFoldDB" id="A0A1H4U5N9"/>
<evidence type="ECO:0000256" key="3">
    <source>
        <dbReference type="SAM" id="SignalP"/>
    </source>
</evidence>
<dbReference type="GO" id="GO:0015627">
    <property type="term" value="C:type II protein secretion system complex"/>
    <property type="evidence" value="ECO:0007669"/>
    <property type="project" value="TreeGrafter"/>
</dbReference>
<dbReference type="GO" id="GO:0009306">
    <property type="term" value="P:protein secretion"/>
    <property type="evidence" value="ECO:0007669"/>
    <property type="project" value="InterPro"/>
</dbReference>
<sequence length="624" mass="66295">MTASLTHRRGLSLACIAALLVAPAASAQSTAPDPKSPLPPSAKQRATAEDAYLSGAKHLSKSEFLPAERDFARAVSADPTHAEYVQALVLSREHRVTNLLQQAAAKRPTDASAADALVEQARVLDRDNPRVTQHNTPPVVKPVRRMDVAGGVVLLHTNGLHSYHERSDIRTLASHIAADYGLKAVLDPEIPAKSYRIDVDDASYDEVMSVFAVLTNTMSVPLDEHTLIFATDTTPNRQRYERLVEAVYYLPGFSADQLKDFVSIAQNLLTLKQVSVQPVEGSLVVRGPAELVDAADKIFNDLLTGNSDVVIDMKLYAVDKSRTQNLGIILPASLSAFSLASQAQSIVAANQSLVTQLIASGVIPSTTSVYEIAAYLVFVAGVGGSSSLLANSFLIFGGGATTSVLSTGNSPTINLALSQSDARSLEDVQLRGSDRQTIIFKAGTRYPIQTSLFSDIASTSTTNTTVNGVSLASLLAQYLGTSSTGSTGVIPQVQYEDLGLVITAVPRILRTGDVSMHLEVKVSALSGNSLNGIPILSSRQFTSDLTMADGETAMMISNTNSAETTAVTGTPGLSELPGFQSTTNRNGTRTTGDLVLMLTPHIVRYGHRNPAGPYIALPQRPDDD</sequence>
<proteinExistence type="inferred from homology"/>
<dbReference type="PANTHER" id="PTHR30332:SF17">
    <property type="entry name" value="TYPE IV PILIATION SYSTEM PROTEIN DR_0774-RELATED"/>
    <property type="match status" value="1"/>
</dbReference>
<feature type="domain" description="Type II/III secretion system secretin-like" evidence="4">
    <location>
        <begin position="421"/>
        <end position="604"/>
    </location>
</feature>
<dbReference type="PANTHER" id="PTHR30332">
    <property type="entry name" value="PROBABLE GENERAL SECRETION PATHWAY PROTEIN D"/>
    <property type="match status" value="1"/>
</dbReference>
<reference evidence="5 6" key="1">
    <citation type="submission" date="2016-10" db="EMBL/GenBank/DDBJ databases">
        <authorList>
            <person name="de Groot N.N."/>
        </authorList>
    </citation>
    <scope>NUCLEOTIDE SEQUENCE [LARGE SCALE GENOMIC DNA]</scope>
    <source>
        <strain evidence="5 6">AB35.6</strain>
    </source>
</reference>
<keyword evidence="3" id="KW-0732">Signal</keyword>
<accession>A0A1H4U5N9</accession>
<feature type="chain" id="PRO_5010231045" evidence="3">
    <location>
        <begin position="28"/>
        <end position="624"/>
    </location>
</feature>
<dbReference type="InterPro" id="IPR004846">
    <property type="entry name" value="T2SS/T3SS_dom"/>
</dbReference>
<dbReference type="Proteomes" id="UP000182409">
    <property type="component" value="Unassembled WGS sequence"/>
</dbReference>
<dbReference type="Pfam" id="PF00263">
    <property type="entry name" value="Secretin"/>
    <property type="match status" value="1"/>
</dbReference>
<dbReference type="OrthoDB" id="110635at2"/>
<dbReference type="InterPro" id="IPR050810">
    <property type="entry name" value="Bact_Secretion_Sys_Channel"/>
</dbReference>
<gene>
    <name evidence="5" type="ORF">SAMN05443244_3967</name>
</gene>
<protein>
    <submittedName>
        <fullName evidence="5">Type II and III secretion system protein</fullName>
    </submittedName>
</protein>
<evidence type="ECO:0000256" key="2">
    <source>
        <dbReference type="SAM" id="MobiDB-lite"/>
    </source>
</evidence>
<dbReference type="EMBL" id="FNSD01000001">
    <property type="protein sequence ID" value="SEC64027.1"/>
    <property type="molecule type" value="Genomic_DNA"/>
</dbReference>
<evidence type="ECO:0000313" key="6">
    <source>
        <dbReference type="Proteomes" id="UP000182409"/>
    </source>
</evidence>
<feature type="region of interest" description="Disordered" evidence="2">
    <location>
        <begin position="26"/>
        <end position="48"/>
    </location>
</feature>
<evidence type="ECO:0000256" key="1">
    <source>
        <dbReference type="RuleBase" id="RU004003"/>
    </source>
</evidence>